<keyword evidence="1" id="KW-0732">Signal</keyword>
<organism evidence="4 5">
    <name type="scientific">Durusdinium trenchii</name>
    <dbReference type="NCBI Taxonomy" id="1381693"/>
    <lineage>
        <taxon>Eukaryota</taxon>
        <taxon>Sar</taxon>
        <taxon>Alveolata</taxon>
        <taxon>Dinophyceae</taxon>
        <taxon>Suessiales</taxon>
        <taxon>Symbiodiniaceae</taxon>
        <taxon>Durusdinium</taxon>
    </lineage>
</organism>
<sequence length="572" mass="61467">MGKGIRALLALVGAWAHNHGGSHDHDSNCMHMTSMVNYTCHSTTCDGFMAYKSDHCTSSSKCPAVVIIQDWTGMDDYEMERARMLAGMGYVAFAADIYGRGTPAENMADWGAAAGAHRGNPDLYMSKINAALDQVKTYDFVDTTKIAVIGYCFGGSGVVNMAILGSDVLGVVGYHSGIQTSSRVVRSANSTVPVVSKVLLHSGVDDDAATDVALLEQEFEAAGATFEIVRYGSDVLHSFTEWSANSPGFAVYDHRADYRSWESTKLFLNELFTGLPAAERGPENAMMHTALQNYTCNTTTCEGYIAYNNTHCTSSSKCPAVVIIQDWTGMDDYEMERARMLGDMGYVAFAADIYGRGTPAENMADWGAAAGAHRGNPDLYMSKINAALDQVKTYDFIDTTKIAVIGYCFGGSGVVNMAILGSDVLGVVGYHSGIQTSARVVRSENSTVPMVAKVLLHSGVDDDAATDVALLEQEFEGAKATYEIVRYGSNVVHSFTEWQANNAPFAMYDHRADYRSWESTKLFLKELFMGLPAAERAECQMTTTVQEVQSSSASSATAGAAAAVALSLALAS</sequence>
<gene>
    <name evidence="3" type="ORF">CCMP2556_LOCUS23501</name>
    <name evidence="4" type="ORF">CCMP2556_LOCUS23681</name>
</gene>
<dbReference type="InterPro" id="IPR050261">
    <property type="entry name" value="FrsA_esterase"/>
</dbReference>
<evidence type="ECO:0000259" key="2">
    <source>
        <dbReference type="Pfam" id="PF01738"/>
    </source>
</evidence>
<evidence type="ECO:0000313" key="5">
    <source>
        <dbReference type="Proteomes" id="UP001642484"/>
    </source>
</evidence>
<protein>
    <recommendedName>
        <fullName evidence="2">Dienelactone hydrolase domain-containing protein</fullName>
    </recommendedName>
</protein>
<dbReference type="EMBL" id="CAXAMN010015002">
    <property type="protein sequence ID" value="CAK9044758.1"/>
    <property type="molecule type" value="Genomic_DNA"/>
</dbReference>
<dbReference type="Pfam" id="PF01738">
    <property type="entry name" value="DLH"/>
    <property type="match status" value="2"/>
</dbReference>
<dbReference type="PANTHER" id="PTHR22946">
    <property type="entry name" value="DIENELACTONE HYDROLASE DOMAIN-CONTAINING PROTEIN-RELATED"/>
    <property type="match status" value="1"/>
</dbReference>
<feature type="chain" id="PRO_5045029309" description="Dienelactone hydrolase domain-containing protein" evidence="1">
    <location>
        <begin position="17"/>
        <end position="572"/>
    </location>
</feature>
<dbReference type="Gene3D" id="3.40.50.1820">
    <property type="entry name" value="alpha/beta hydrolase"/>
    <property type="match status" value="2"/>
</dbReference>
<comment type="caution">
    <text evidence="4">The sequence shown here is derived from an EMBL/GenBank/DDBJ whole genome shotgun (WGS) entry which is preliminary data.</text>
</comment>
<dbReference type="PANTHER" id="PTHR22946:SF0">
    <property type="entry name" value="DIENELACTONE HYDROLASE DOMAIN-CONTAINING PROTEIN"/>
    <property type="match status" value="1"/>
</dbReference>
<proteinExistence type="predicted"/>
<dbReference type="Proteomes" id="UP001642484">
    <property type="component" value="Unassembled WGS sequence"/>
</dbReference>
<dbReference type="SUPFAM" id="SSF53474">
    <property type="entry name" value="alpha/beta-Hydrolases"/>
    <property type="match status" value="2"/>
</dbReference>
<name>A0ABP0M185_9DINO</name>
<dbReference type="EMBL" id="CAXAMN010015224">
    <property type="protein sequence ID" value="CAK9045268.1"/>
    <property type="molecule type" value="Genomic_DNA"/>
</dbReference>
<feature type="domain" description="Dienelactone hydrolase" evidence="2">
    <location>
        <begin position="315"/>
        <end position="527"/>
    </location>
</feature>
<reference evidence="4 5" key="1">
    <citation type="submission" date="2024-02" db="EMBL/GenBank/DDBJ databases">
        <authorList>
            <person name="Chen Y."/>
            <person name="Shah S."/>
            <person name="Dougan E. K."/>
            <person name="Thang M."/>
            <person name="Chan C."/>
        </authorList>
    </citation>
    <scope>NUCLEOTIDE SEQUENCE [LARGE SCALE GENOMIC DNA]</scope>
</reference>
<evidence type="ECO:0000256" key="1">
    <source>
        <dbReference type="SAM" id="SignalP"/>
    </source>
</evidence>
<feature type="signal peptide" evidence="1">
    <location>
        <begin position="1"/>
        <end position="16"/>
    </location>
</feature>
<evidence type="ECO:0000313" key="4">
    <source>
        <dbReference type="EMBL" id="CAK9045268.1"/>
    </source>
</evidence>
<evidence type="ECO:0000313" key="3">
    <source>
        <dbReference type="EMBL" id="CAK9044758.1"/>
    </source>
</evidence>
<accession>A0ABP0M185</accession>
<dbReference type="InterPro" id="IPR029058">
    <property type="entry name" value="AB_hydrolase_fold"/>
</dbReference>
<keyword evidence="5" id="KW-1185">Reference proteome</keyword>
<feature type="domain" description="Dienelactone hydrolase" evidence="2">
    <location>
        <begin position="59"/>
        <end position="270"/>
    </location>
</feature>
<dbReference type="InterPro" id="IPR002925">
    <property type="entry name" value="Dienelactn_hydro"/>
</dbReference>
<dbReference type="GO" id="GO:0016787">
    <property type="term" value="F:hydrolase activity"/>
    <property type="evidence" value="ECO:0007669"/>
    <property type="project" value="UniProtKB-KW"/>
</dbReference>